<dbReference type="KEGG" id="ddz:DSYM_25390"/>
<dbReference type="Pfam" id="PF13432">
    <property type="entry name" value="TPR_16"/>
    <property type="match status" value="1"/>
</dbReference>
<dbReference type="GO" id="GO:0035269">
    <property type="term" value="P:protein O-linked glycosylation via mannose"/>
    <property type="evidence" value="ECO:0007669"/>
    <property type="project" value="TreeGrafter"/>
</dbReference>
<sequence length="219" mass="25031">MGHGIFSAFLTWGLQMNYEHWRHYARGWLLHVFGREHQAFNAYAAAYRAKPDDAKAARHLAHIAAGRKQYDVADKWFVETVRLAPKDADAHFNRGFVLEQAGRSREAIAAFAEAVRLQPTLDRAWYGMGLAHARLGEQDEAAAAFAKCVELQPMNGEGFYQWGMACHRANRHEKVAKIAKRLADFEPKWAMALIDDTGRSDLFEMVSKEVREMLAKRRR</sequence>
<dbReference type="AlphaFoldDB" id="A0A809R2K3"/>
<reference evidence="2" key="1">
    <citation type="journal article" name="DNA Res.">
        <title>The physiological potential of anammox bacteria as revealed by their core genome structure.</title>
        <authorList>
            <person name="Okubo T."/>
            <person name="Toyoda A."/>
            <person name="Fukuhara K."/>
            <person name="Uchiyama I."/>
            <person name="Harigaya Y."/>
            <person name="Kuroiwa M."/>
            <person name="Suzuki T."/>
            <person name="Murakami Y."/>
            <person name="Suwa Y."/>
            <person name="Takami H."/>
        </authorList>
    </citation>
    <scope>NUCLEOTIDE SEQUENCE</scope>
    <source>
        <strain evidence="2">317325-3</strain>
    </source>
</reference>
<evidence type="ECO:0000256" key="1">
    <source>
        <dbReference type="PROSITE-ProRule" id="PRU00339"/>
    </source>
</evidence>
<evidence type="ECO:0000313" key="2">
    <source>
        <dbReference type="EMBL" id="BBO21840.1"/>
    </source>
</evidence>
<dbReference type="SUPFAM" id="SSF48452">
    <property type="entry name" value="TPR-like"/>
    <property type="match status" value="1"/>
</dbReference>
<dbReference type="PANTHER" id="PTHR44216:SF3">
    <property type="entry name" value="PROTEIN O-MANNOSYL-TRANSFERASE TMTC2"/>
    <property type="match status" value="1"/>
</dbReference>
<dbReference type="EMBL" id="AP021857">
    <property type="protein sequence ID" value="BBO21840.1"/>
    <property type="molecule type" value="Genomic_DNA"/>
</dbReference>
<dbReference type="Proteomes" id="UP000662914">
    <property type="component" value="Chromosome"/>
</dbReference>
<dbReference type="PROSITE" id="PS50005">
    <property type="entry name" value="TPR"/>
    <property type="match status" value="2"/>
</dbReference>
<feature type="repeat" description="TPR" evidence="1">
    <location>
        <begin position="122"/>
        <end position="155"/>
    </location>
</feature>
<dbReference type="InterPro" id="IPR052384">
    <property type="entry name" value="TMTC_O-mannosyltransferase"/>
</dbReference>
<dbReference type="InterPro" id="IPR011990">
    <property type="entry name" value="TPR-like_helical_dom_sf"/>
</dbReference>
<protein>
    <recommendedName>
        <fullName evidence="4">Tetratricopeptide repeat protein</fullName>
    </recommendedName>
</protein>
<name>A0A809R2K3_9PROT</name>
<evidence type="ECO:0000313" key="3">
    <source>
        <dbReference type="Proteomes" id="UP000662914"/>
    </source>
</evidence>
<keyword evidence="1" id="KW-0802">TPR repeat</keyword>
<dbReference type="PANTHER" id="PTHR44216">
    <property type="entry name" value="PROTEIN O-MANNOSYL-TRANSFERASE TMTC2"/>
    <property type="match status" value="1"/>
</dbReference>
<dbReference type="Gene3D" id="1.25.40.10">
    <property type="entry name" value="Tetratricopeptide repeat domain"/>
    <property type="match status" value="1"/>
</dbReference>
<dbReference type="GO" id="GO:0000030">
    <property type="term" value="F:mannosyltransferase activity"/>
    <property type="evidence" value="ECO:0007669"/>
    <property type="project" value="TreeGrafter"/>
</dbReference>
<proteinExistence type="predicted"/>
<dbReference type="InterPro" id="IPR019734">
    <property type="entry name" value="TPR_rpt"/>
</dbReference>
<evidence type="ECO:0008006" key="4">
    <source>
        <dbReference type="Google" id="ProtNLM"/>
    </source>
</evidence>
<gene>
    <name evidence="2" type="ORF">DSYM_25390</name>
</gene>
<dbReference type="SMART" id="SM00028">
    <property type="entry name" value="TPR"/>
    <property type="match status" value="5"/>
</dbReference>
<feature type="repeat" description="TPR" evidence="1">
    <location>
        <begin position="88"/>
        <end position="121"/>
    </location>
</feature>
<organism evidence="2 3">
    <name type="scientific">Candidatus Desulfobacillus denitrificans</name>
    <dbReference type="NCBI Taxonomy" id="2608985"/>
    <lineage>
        <taxon>Bacteria</taxon>
        <taxon>Pseudomonadati</taxon>
        <taxon>Pseudomonadota</taxon>
        <taxon>Betaproteobacteria</taxon>
        <taxon>Candidatus Desulfobacillus</taxon>
    </lineage>
</organism>
<accession>A0A809R2K3</accession>